<dbReference type="InterPro" id="IPR048301">
    <property type="entry name" value="NucS_C"/>
</dbReference>
<dbReference type="Gene3D" id="3.40.1350.10">
    <property type="match status" value="1"/>
</dbReference>
<evidence type="ECO:0000259" key="1">
    <source>
        <dbReference type="Pfam" id="PF01939"/>
    </source>
</evidence>
<comment type="caution">
    <text evidence="2">The sequence shown here is derived from an EMBL/GenBank/DDBJ whole genome shotgun (WGS) entry which is preliminary data.</text>
</comment>
<evidence type="ECO:0000313" key="3">
    <source>
        <dbReference type="Proteomes" id="UP000367750"/>
    </source>
</evidence>
<dbReference type="RefSeq" id="WP_150457920.1">
    <property type="nucleotide sequence ID" value="NZ_VYKK01000011.1"/>
</dbReference>
<keyword evidence="3" id="KW-1185">Reference proteome</keyword>
<proteinExistence type="predicted"/>
<dbReference type="OrthoDB" id="570199at2"/>
<dbReference type="InterPro" id="IPR011856">
    <property type="entry name" value="tRNA_endonuc-like_dom_sf"/>
</dbReference>
<dbReference type="Proteomes" id="UP000367750">
    <property type="component" value="Unassembled WGS sequence"/>
</dbReference>
<dbReference type="Pfam" id="PF01939">
    <property type="entry name" value="NucS_C"/>
    <property type="match status" value="1"/>
</dbReference>
<reference evidence="2 3" key="1">
    <citation type="submission" date="2019-09" db="EMBL/GenBank/DDBJ databases">
        <title>Bacillus ochoae sp. nov., Paenibacillus whitsoniae sp. nov., Paenibacillus spiritus sp. nov. Isolated from the Mars Exploration Rover during spacecraft assembly.</title>
        <authorList>
            <person name="Seuylemezian A."/>
            <person name="Vaishampayan P."/>
        </authorList>
    </citation>
    <scope>NUCLEOTIDE SEQUENCE [LARGE SCALE GENOMIC DNA]</scope>
    <source>
        <strain evidence="2 3">MER_111</strain>
    </source>
</reference>
<dbReference type="EMBL" id="VYKK01000011">
    <property type="protein sequence ID" value="KAA9005022.1"/>
    <property type="molecule type" value="Genomic_DNA"/>
</dbReference>
<gene>
    <name evidence="2" type="ORF">F4V43_09010</name>
</gene>
<name>A0A5J5GB31_9BACL</name>
<organism evidence="2 3">
    <name type="scientific">Paenibacillus spiritus</name>
    <dbReference type="NCBI Taxonomy" id="2496557"/>
    <lineage>
        <taxon>Bacteria</taxon>
        <taxon>Bacillati</taxon>
        <taxon>Bacillota</taxon>
        <taxon>Bacilli</taxon>
        <taxon>Bacillales</taxon>
        <taxon>Paenibacillaceae</taxon>
        <taxon>Paenibacillus</taxon>
    </lineage>
</organism>
<dbReference type="GO" id="GO:0003676">
    <property type="term" value="F:nucleic acid binding"/>
    <property type="evidence" value="ECO:0007669"/>
    <property type="project" value="InterPro"/>
</dbReference>
<protein>
    <submittedName>
        <fullName evidence="2">DUF91 domain-containing protein</fullName>
    </submittedName>
</protein>
<dbReference type="AlphaFoldDB" id="A0A5J5GB31"/>
<sequence length="363" mass="41745">MSLEVGIWKISGGVERLLFSKMETENKLEEVINRDIGIIDPGLLLIGRQVYTAYGKIIDMLAINSVGDLTIIELKKDRTPRDVVAQIIDYASWVQTLDYDQIASIYSTYNPVCPFEQAFYDKFQAPPPERINENHTMIIVSSEIDFATERIIQYLSSSYGVPINAVFFKYFKQNEHEYLARTWLIDPYQVEANASNMQKPKPGNQPWNGHDFYVSLGEGEYRNWEDCIQYGFVSAGQGRWYSNTLQLLKTGSRIFACIPKVGYVGVGIVEEPVVPVREFKVRLSSGEERPILEVPLKARSMGENLNNPDLCEYVVRVKWEKTVPREQALWEKGMFANQNSACKLRNKFTLEKLSEFFRLDEEL</sequence>
<dbReference type="GO" id="GO:0004519">
    <property type="term" value="F:endonuclease activity"/>
    <property type="evidence" value="ECO:0007669"/>
    <property type="project" value="InterPro"/>
</dbReference>
<feature type="domain" description="Endonuclease NucS C-terminal" evidence="1">
    <location>
        <begin position="25"/>
        <end position="93"/>
    </location>
</feature>
<accession>A0A5J5GB31</accession>
<evidence type="ECO:0000313" key="2">
    <source>
        <dbReference type="EMBL" id="KAA9005022.1"/>
    </source>
</evidence>